<evidence type="ECO:0000313" key="1">
    <source>
        <dbReference type="EMBL" id="KAF9148688.1"/>
    </source>
</evidence>
<gene>
    <name evidence="1" type="ORF">BG015_009560</name>
</gene>
<reference evidence="1" key="1">
    <citation type="journal article" date="2020" name="Fungal Divers.">
        <title>Resolving the Mortierellaceae phylogeny through synthesis of multi-gene phylogenetics and phylogenomics.</title>
        <authorList>
            <person name="Vandepol N."/>
            <person name="Liber J."/>
            <person name="Desiro A."/>
            <person name="Na H."/>
            <person name="Kennedy M."/>
            <person name="Barry K."/>
            <person name="Grigoriev I.V."/>
            <person name="Miller A.N."/>
            <person name="O'Donnell K."/>
            <person name="Stajich J.E."/>
            <person name="Bonito G."/>
        </authorList>
    </citation>
    <scope>NUCLEOTIDE SEQUENCE</scope>
    <source>
        <strain evidence="1">NRRL 6426</strain>
    </source>
</reference>
<comment type="caution">
    <text evidence="1">The sequence shown here is derived from an EMBL/GenBank/DDBJ whole genome shotgun (WGS) entry which is preliminary data.</text>
</comment>
<protein>
    <recommendedName>
        <fullName evidence="3">F-box domain-containing protein</fullName>
    </recommendedName>
</protein>
<evidence type="ECO:0000313" key="2">
    <source>
        <dbReference type="Proteomes" id="UP000748756"/>
    </source>
</evidence>
<dbReference type="PANTHER" id="PTHR16134">
    <property type="entry name" value="F-BOX/TPR REPEAT PROTEIN POF3"/>
    <property type="match status" value="1"/>
</dbReference>
<organism evidence="1 2">
    <name type="scientific">Linnemannia schmuckeri</name>
    <dbReference type="NCBI Taxonomy" id="64567"/>
    <lineage>
        <taxon>Eukaryota</taxon>
        <taxon>Fungi</taxon>
        <taxon>Fungi incertae sedis</taxon>
        <taxon>Mucoromycota</taxon>
        <taxon>Mortierellomycotina</taxon>
        <taxon>Mortierellomycetes</taxon>
        <taxon>Mortierellales</taxon>
        <taxon>Mortierellaceae</taxon>
        <taxon>Linnemannia</taxon>
    </lineage>
</organism>
<evidence type="ECO:0008006" key="3">
    <source>
        <dbReference type="Google" id="ProtNLM"/>
    </source>
</evidence>
<keyword evidence="2" id="KW-1185">Reference proteome</keyword>
<accession>A0A9P5RVS9</accession>
<dbReference type="Gene3D" id="3.80.10.10">
    <property type="entry name" value="Ribonuclease Inhibitor"/>
    <property type="match status" value="1"/>
</dbReference>
<dbReference type="AlphaFoldDB" id="A0A9P5RVS9"/>
<dbReference type="InterPro" id="IPR032675">
    <property type="entry name" value="LRR_dom_sf"/>
</dbReference>
<dbReference type="Proteomes" id="UP000748756">
    <property type="component" value="Unassembled WGS sequence"/>
</dbReference>
<dbReference type="OrthoDB" id="2444067at2759"/>
<proteinExistence type="predicted"/>
<dbReference type="PANTHER" id="PTHR16134:SF119">
    <property type="entry name" value="AT02038P-RELATED"/>
    <property type="match status" value="1"/>
</dbReference>
<name>A0A9P5RVS9_9FUNG</name>
<dbReference type="EMBL" id="JAAAUQ010000626">
    <property type="protein sequence ID" value="KAF9148688.1"/>
    <property type="molecule type" value="Genomic_DNA"/>
</dbReference>
<sequence>MPTHPLDLPEIVECIGHFLPLWTYELSESDNKLVTVFNPTTFHACMLVSKLWHQTLLPVLWADYDAEGMVRVPEKVLVRNSHHFRSFLLQTVADCKIFGCTRLVKATLHPKVGNLKRVRQMVQSNPGLKSLDYNGGACECPLEPDDFAQLPQLEDLSLSDCDIYSSGSLGRVLALLAGSLRKLTLGGFTGCWGDIDWYKAVSGQGQSIEESCNDGEFGDTPLLPLVEYLRVTGPPFGPDPTGLVRRCSNLARLDLTLSKDISESKSHHLTQRISNSISKHCPKLSSLALRGSLYRDQKEALIRACVATNSLSELVVVVPSVGQDTIDSIALHASALETLGILNTTNDDADLDLLFQLPRRCPRLKWFSVAAWSCTDTPGRTVLNALKRSSIERCHHLEILDVDIQGPSRDEMEENDVVLLAKLFKNGPLEGWYYHSEKSDIPGDEDDYEMSTSLVYDLFKAVEGLKFKRLRQLRWSGAMFTRSSSRASAKYDGVPFIYFY</sequence>
<dbReference type="SUPFAM" id="SSF52047">
    <property type="entry name" value="RNI-like"/>
    <property type="match status" value="1"/>
</dbReference>